<dbReference type="Proteomes" id="UP001349343">
    <property type="component" value="Segment"/>
</dbReference>
<accession>A0ABZ0Z4G0</accession>
<organism evidence="1 2">
    <name type="scientific">phage Lak_Megaphage_RVC_JS4_GC31</name>
    <dbReference type="NCBI Taxonomy" id="3109228"/>
    <lineage>
        <taxon>Viruses</taxon>
        <taxon>Duplodnaviria</taxon>
        <taxon>Heunggongvirae</taxon>
        <taxon>Uroviricota</taxon>
        <taxon>Caudoviricetes</taxon>
        <taxon>Caudoviricetes code 15 clade</taxon>
    </lineage>
</organism>
<protein>
    <submittedName>
        <fullName evidence="1">Uncharacterized protein</fullName>
    </submittedName>
</protein>
<name>A0ABZ0Z4G0_9CAUD</name>
<dbReference type="EMBL" id="OR769222">
    <property type="protein sequence ID" value="WQJ52969.1"/>
    <property type="molecule type" value="Genomic_DNA"/>
</dbReference>
<evidence type="ECO:0000313" key="2">
    <source>
        <dbReference type="Proteomes" id="UP001349343"/>
    </source>
</evidence>
<evidence type="ECO:0000313" key="1">
    <source>
        <dbReference type="EMBL" id="WQJ52969.1"/>
    </source>
</evidence>
<proteinExistence type="predicted"/>
<reference evidence="1 2" key="1">
    <citation type="submission" date="2023-11" db="EMBL/GenBank/DDBJ databases">
        <authorList>
            <person name="Cook R."/>
            <person name="Crisci M."/>
            <person name="Pye H."/>
            <person name="Adriaenssens E."/>
            <person name="Santini J."/>
        </authorList>
    </citation>
    <scope>NUCLEOTIDE SEQUENCE [LARGE SCALE GENOMIC DNA]</scope>
    <source>
        <strain evidence="1">Lak_Megaphage_RVC_JS4_GC31</strain>
    </source>
</reference>
<keyword evidence="2" id="KW-1185">Reference proteome</keyword>
<sequence length="386" mass="43493">MAKFYQHMQAGPSLGKVTKLKYIDDISDDELTIYVFEDETKSDEAYIAEINCMDAFNGRYMMAELTDPTNRWIFETKEFNLEKTKTVMDDAGNVYELPEPGIGINGEHISLSLTDDGTAMSRSMATAGKRTDATPPRILKNKKVEPKEDYLLSLHPELLDSSQTIKNTNESIDIMSHTVPQQQQPKEQIVIGKRTQPVVNKQVVKQALQQPQNVMSQISCPISTNVIETVKHASISINLDDIVNSNEYNSVSIIYHGEKIDLDVQKFVNRLTTENTVENHAECIDNTPDVTPYDDPDYKEDILITNMIDKSKKKVYTIGVDIELELPPKEVYKTIKDVYPDGMAQHFVTSIARRMNSCTLKESLATGLTAYYESSGNGEESLKTDK</sequence>